<dbReference type="CDD" id="cd00038">
    <property type="entry name" value="CAP_ED"/>
    <property type="match status" value="1"/>
</dbReference>
<evidence type="ECO:0000313" key="6">
    <source>
        <dbReference type="Proteomes" id="UP000484255"/>
    </source>
</evidence>
<dbReference type="Proteomes" id="UP000484255">
    <property type="component" value="Unassembled WGS sequence"/>
</dbReference>
<dbReference type="Pfam" id="PF00027">
    <property type="entry name" value="cNMP_binding"/>
    <property type="match status" value="1"/>
</dbReference>
<dbReference type="EMBL" id="JAAGOH010000002">
    <property type="protein sequence ID" value="NDY90037.1"/>
    <property type="molecule type" value="Genomic_DNA"/>
</dbReference>
<dbReference type="GO" id="GO:0003700">
    <property type="term" value="F:DNA-binding transcription factor activity"/>
    <property type="evidence" value="ECO:0007669"/>
    <property type="project" value="TreeGrafter"/>
</dbReference>
<dbReference type="InterPro" id="IPR014710">
    <property type="entry name" value="RmlC-like_jellyroll"/>
</dbReference>
<dbReference type="InterPro" id="IPR000595">
    <property type="entry name" value="cNMP-bd_dom"/>
</dbReference>
<dbReference type="PANTHER" id="PTHR24567:SF74">
    <property type="entry name" value="HTH-TYPE TRANSCRIPTIONAL REGULATOR ARCR"/>
    <property type="match status" value="1"/>
</dbReference>
<dbReference type="InterPro" id="IPR036390">
    <property type="entry name" value="WH_DNA-bd_sf"/>
</dbReference>
<dbReference type="PROSITE" id="PS51063">
    <property type="entry name" value="HTH_CRP_2"/>
    <property type="match status" value="1"/>
</dbReference>
<dbReference type="GO" id="GO:0005829">
    <property type="term" value="C:cytosol"/>
    <property type="evidence" value="ECO:0007669"/>
    <property type="project" value="TreeGrafter"/>
</dbReference>
<dbReference type="AlphaFoldDB" id="A0A7C9PEQ8"/>
<dbReference type="SUPFAM" id="SSF46785">
    <property type="entry name" value="Winged helix' DNA-binding domain"/>
    <property type="match status" value="1"/>
</dbReference>
<keyword evidence="3" id="KW-0804">Transcription</keyword>
<dbReference type="PRINTS" id="PR00034">
    <property type="entry name" value="HTHCRP"/>
</dbReference>
<dbReference type="SUPFAM" id="SSF51206">
    <property type="entry name" value="cAMP-binding domain-like"/>
    <property type="match status" value="1"/>
</dbReference>
<dbReference type="InterPro" id="IPR050397">
    <property type="entry name" value="Env_Response_Regulators"/>
</dbReference>
<evidence type="ECO:0000259" key="4">
    <source>
        <dbReference type="PROSITE" id="PS51063"/>
    </source>
</evidence>
<protein>
    <submittedName>
        <fullName evidence="5">Crp/Fnr family transcriptional regulator</fullName>
    </submittedName>
</protein>
<comment type="caution">
    <text evidence="5">The sequence shown here is derived from an EMBL/GenBank/DDBJ whole genome shotgun (WGS) entry which is preliminary data.</text>
</comment>
<accession>A0A7C9PEQ8</accession>
<keyword evidence="6" id="KW-1185">Reference proteome</keyword>
<reference evidence="5 6" key="1">
    <citation type="submission" date="2020-02" db="EMBL/GenBank/DDBJ databases">
        <title>Ideonella bacterium strain TBM-1.</title>
        <authorList>
            <person name="Chen W.-M."/>
        </authorList>
    </citation>
    <scope>NUCLEOTIDE SEQUENCE [LARGE SCALE GENOMIC DNA]</scope>
    <source>
        <strain evidence="5 6">TBM-1</strain>
    </source>
</reference>
<gene>
    <name evidence="5" type="ORF">G3A44_02380</name>
</gene>
<evidence type="ECO:0000256" key="3">
    <source>
        <dbReference type="ARBA" id="ARBA00023163"/>
    </source>
</evidence>
<dbReference type="InterPro" id="IPR012318">
    <property type="entry name" value="HTH_CRP"/>
</dbReference>
<sequence>MDPMTACPSDTVLPPDRAPLTRLRASSRALAGNGLADLPAGPRHLLPDVGGWAAALGGANLAAQDAAALNEVARGRRLPAGALVFCQGELARGPVLVLEGDVAVGHRQEEGGFRTERHVHGPGWLDLCNGLLGTCYTADARAMTPSTVIELPCEPLMALLDEQSLVSRQLLLTLAGESRAMALNTHDLMHRDAPGRLAAWLLGRCGQASVVQLPMRKRDIASQLAITPETLSRLMRSFSGQGMIRVEGYTVHVLDATALTRLAQA</sequence>
<dbReference type="PANTHER" id="PTHR24567">
    <property type="entry name" value="CRP FAMILY TRANSCRIPTIONAL REGULATORY PROTEIN"/>
    <property type="match status" value="1"/>
</dbReference>
<dbReference type="Pfam" id="PF13545">
    <property type="entry name" value="HTH_Crp_2"/>
    <property type="match status" value="1"/>
</dbReference>
<dbReference type="InterPro" id="IPR036388">
    <property type="entry name" value="WH-like_DNA-bd_sf"/>
</dbReference>
<evidence type="ECO:0000313" key="5">
    <source>
        <dbReference type="EMBL" id="NDY90037.1"/>
    </source>
</evidence>
<evidence type="ECO:0000256" key="1">
    <source>
        <dbReference type="ARBA" id="ARBA00023015"/>
    </source>
</evidence>
<keyword evidence="1" id="KW-0805">Transcription regulation</keyword>
<dbReference type="RefSeq" id="WP_163455897.1">
    <property type="nucleotide sequence ID" value="NZ_JAAGOH010000002.1"/>
</dbReference>
<name>A0A7C9PEQ8_9BURK</name>
<feature type="domain" description="HTH crp-type" evidence="4">
    <location>
        <begin position="191"/>
        <end position="257"/>
    </location>
</feature>
<dbReference type="InterPro" id="IPR018490">
    <property type="entry name" value="cNMP-bd_dom_sf"/>
</dbReference>
<dbReference type="GO" id="GO:0003677">
    <property type="term" value="F:DNA binding"/>
    <property type="evidence" value="ECO:0007669"/>
    <property type="project" value="UniProtKB-KW"/>
</dbReference>
<organism evidence="5 6">
    <name type="scientific">Ideonella livida</name>
    <dbReference type="NCBI Taxonomy" id="2707176"/>
    <lineage>
        <taxon>Bacteria</taxon>
        <taxon>Pseudomonadati</taxon>
        <taxon>Pseudomonadota</taxon>
        <taxon>Betaproteobacteria</taxon>
        <taxon>Burkholderiales</taxon>
        <taxon>Sphaerotilaceae</taxon>
        <taxon>Ideonella</taxon>
    </lineage>
</organism>
<dbReference type="Gene3D" id="2.60.120.10">
    <property type="entry name" value="Jelly Rolls"/>
    <property type="match status" value="1"/>
</dbReference>
<dbReference type="SMART" id="SM00419">
    <property type="entry name" value="HTH_CRP"/>
    <property type="match status" value="1"/>
</dbReference>
<evidence type="ECO:0000256" key="2">
    <source>
        <dbReference type="ARBA" id="ARBA00023125"/>
    </source>
</evidence>
<proteinExistence type="predicted"/>
<keyword evidence="2" id="KW-0238">DNA-binding</keyword>
<dbReference type="Gene3D" id="1.10.10.10">
    <property type="entry name" value="Winged helix-like DNA-binding domain superfamily/Winged helix DNA-binding domain"/>
    <property type="match status" value="1"/>
</dbReference>